<dbReference type="RefSeq" id="XP_026206371.1">
    <property type="nucleotide sequence ID" value="XM_026350586.1"/>
</dbReference>
<keyword evidence="2" id="KW-0812">Transmembrane</keyword>
<dbReference type="GO" id="GO:0030889">
    <property type="term" value="P:negative regulation of B cell proliferation"/>
    <property type="evidence" value="ECO:0007669"/>
    <property type="project" value="TreeGrafter"/>
</dbReference>
<dbReference type="InterPro" id="IPR015384">
    <property type="entry name" value="TACI_Cys-rich-dom"/>
</dbReference>
<dbReference type="InterPro" id="IPR022317">
    <property type="entry name" value="TNFR_13B"/>
</dbReference>
<dbReference type="GO" id="GO:0001782">
    <property type="term" value="P:B cell homeostasis"/>
    <property type="evidence" value="ECO:0007669"/>
    <property type="project" value="TreeGrafter"/>
</dbReference>
<dbReference type="STRING" id="64144.ENSATEP00000001840"/>
<dbReference type="Gene3D" id="4.10.1290.10">
    <property type="entry name" value="Tumor necrosis factor receptor superfamily"/>
    <property type="match status" value="2"/>
</dbReference>
<evidence type="ECO:0000313" key="5">
    <source>
        <dbReference type="Proteomes" id="UP000265040"/>
    </source>
</evidence>
<feature type="transmembrane region" description="Helical" evidence="2">
    <location>
        <begin position="112"/>
        <end position="136"/>
    </location>
</feature>
<reference evidence="4" key="2">
    <citation type="submission" date="2025-08" db="UniProtKB">
        <authorList>
            <consortium name="Ensembl"/>
        </authorList>
    </citation>
    <scope>IDENTIFICATION</scope>
</reference>
<dbReference type="PANTHER" id="PTHR15511">
    <property type="entry name" value="TUMOR NECROSIS FACTOR RECEPTOR SUPERFAMILY MEMBER 13B"/>
    <property type="match status" value="1"/>
</dbReference>
<keyword evidence="2" id="KW-1133">Transmembrane helix</keyword>
<dbReference type="SUPFAM" id="SSF57586">
    <property type="entry name" value="TNF receptor-like"/>
    <property type="match status" value="2"/>
</dbReference>
<dbReference type="PANTHER" id="PTHR15511:SF2">
    <property type="entry name" value="TUMOR NECROSIS FACTOR RECEPTOR SUPERFAMILY MEMBER 13B"/>
    <property type="match status" value="1"/>
</dbReference>
<feature type="compositionally biased region" description="Polar residues" evidence="1">
    <location>
        <begin position="170"/>
        <end position="184"/>
    </location>
</feature>
<evidence type="ECO:0000256" key="2">
    <source>
        <dbReference type="SAM" id="Phobius"/>
    </source>
</evidence>
<dbReference type="GeneTree" id="ENSGT00940000173159"/>
<reference evidence="4" key="3">
    <citation type="submission" date="2025-09" db="UniProtKB">
        <authorList>
            <consortium name="Ensembl"/>
        </authorList>
    </citation>
    <scope>IDENTIFICATION</scope>
</reference>
<protein>
    <recommendedName>
        <fullName evidence="3">TACI cysteine-rich domain-containing protein</fullName>
    </recommendedName>
</protein>
<dbReference type="GeneID" id="113155864"/>
<sequence length="263" mass="28946">MGGKCHEGEHWDGLVKKCMQCHLACQQPRVNARCISYCESEHCRAVPGRFYDRLLKKCMSCTDVCGRHPAECSQHCQAMSPHATIKMISAEVTQMQNSRDLSVITALEESSILVYSLLALCMVLVVSSLCIALAIFPRRSKDTASKPGPKKANQKQECVVKLGEEVGLQRGQQSSHAFVTSSSRPADREPSDDSSPTETCVCVHCFPDLKTLGQGNDSPLRAPFTFYQQAVLQKAQSQKETSLWTEDSLYSSGMEVHEEAAVG</sequence>
<accession>A0A3Q1H3I2</accession>
<keyword evidence="5" id="KW-1185">Reference proteome</keyword>
<dbReference type="Proteomes" id="UP000265040">
    <property type="component" value="Chromosome 19"/>
</dbReference>
<reference evidence="4" key="1">
    <citation type="submission" date="2021-04" db="EMBL/GenBank/DDBJ databases">
        <authorList>
            <consortium name="Wellcome Sanger Institute Data Sharing"/>
        </authorList>
    </citation>
    <scope>NUCLEOTIDE SEQUENCE [LARGE SCALE GENOMIC DNA]</scope>
</reference>
<evidence type="ECO:0000313" key="4">
    <source>
        <dbReference type="Ensembl" id="ENSATEP00000001840.1"/>
    </source>
</evidence>
<dbReference type="AlphaFoldDB" id="A0A3Q1H3I2"/>
<dbReference type="OrthoDB" id="9934669at2759"/>
<dbReference type="InParanoid" id="A0A3Q1H3I2"/>
<dbReference type="Ensembl" id="ENSATET00000001863.3">
    <property type="protein sequence ID" value="ENSATEP00000001840.1"/>
    <property type="gene ID" value="ENSATEG00000001326.3"/>
</dbReference>
<keyword evidence="2" id="KW-0472">Membrane</keyword>
<evidence type="ECO:0000259" key="3">
    <source>
        <dbReference type="Pfam" id="PF09305"/>
    </source>
</evidence>
<name>A0A3Q1H3I2_ANATE</name>
<dbReference type="OMA" id="CESMDCN"/>
<feature type="domain" description="TACI cysteine-rich" evidence="3">
    <location>
        <begin position="42"/>
        <end position="77"/>
    </location>
</feature>
<evidence type="ECO:0000256" key="1">
    <source>
        <dbReference type="SAM" id="MobiDB-lite"/>
    </source>
</evidence>
<organism evidence="4 5">
    <name type="scientific">Anabas testudineus</name>
    <name type="common">Climbing perch</name>
    <name type="synonym">Anthias testudineus</name>
    <dbReference type="NCBI Taxonomy" id="64144"/>
    <lineage>
        <taxon>Eukaryota</taxon>
        <taxon>Metazoa</taxon>
        <taxon>Chordata</taxon>
        <taxon>Craniata</taxon>
        <taxon>Vertebrata</taxon>
        <taxon>Euteleostomi</taxon>
        <taxon>Actinopterygii</taxon>
        <taxon>Neopterygii</taxon>
        <taxon>Teleostei</taxon>
        <taxon>Neoteleostei</taxon>
        <taxon>Acanthomorphata</taxon>
        <taxon>Anabantaria</taxon>
        <taxon>Anabantiformes</taxon>
        <taxon>Anabantoidei</taxon>
        <taxon>Anabantidae</taxon>
        <taxon>Anabas</taxon>
    </lineage>
</organism>
<dbReference type="GO" id="GO:0005886">
    <property type="term" value="C:plasma membrane"/>
    <property type="evidence" value="ECO:0007669"/>
    <property type="project" value="InterPro"/>
</dbReference>
<proteinExistence type="predicted"/>
<feature type="region of interest" description="Disordered" evidence="1">
    <location>
        <begin position="169"/>
        <end position="197"/>
    </location>
</feature>
<dbReference type="GO" id="GO:0002244">
    <property type="term" value="P:hematopoietic progenitor cell differentiation"/>
    <property type="evidence" value="ECO:0007669"/>
    <property type="project" value="TreeGrafter"/>
</dbReference>
<dbReference type="Pfam" id="PF09305">
    <property type="entry name" value="TACI-CRD2"/>
    <property type="match status" value="1"/>
</dbReference>